<dbReference type="PROSITE" id="PS51257">
    <property type="entry name" value="PROKAR_LIPOPROTEIN"/>
    <property type="match status" value="1"/>
</dbReference>
<sequence>MKKILLLTLMSLCLIATSCSKDENTTSQRTTEDVTARFKSYFYDASGNVRCVKLSNFSAQEWAIAAQKSSDILEVFNDITGMDAPLTDSYKYRFVSSDGQSTISISGTKNADANAQYATIRVSIPSCSEIQTIHIGTEQYFKGTNDGDVPIVFLR</sequence>
<keyword evidence="1" id="KW-0732">Signal</keyword>
<dbReference type="Proteomes" id="UP001319045">
    <property type="component" value="Chromosome"/>
</dbReference>
<dbReference type="EMBL" id="AP024484">
    <property type="protein sequence ID" value="BCS86275.1"/>
    <property type="molecule type" value="Genomic_DNA"/>
</dbReference>
<evidence type="ECO:0000313" key="3">
    <source>
        <dbReference type="Proteomes" id="UP001319045"/>
    </source>
</evidence>
<organism evidence="2 3">
    <name type="scientific">Prevotella herbatica</name>
    <dbReference type="NCBI Taxonomy" id="2801997"/>
    <lineage>
        <taxon>Bacteria</taxon>
        <taxon>Pseudomonadati</taxon>
        <taxon>Bacteroidota</taxon>
        <taxon>Bacteroidia</taxon>
        <taxon>Bacteroidales</taxon>
        <taxon>Prevotellaceae</taxon>
        <taxon>Prevotella</taxon>
    </lineage>
</organism>
<gene>
    <name evidence="2" type="ORF">prwr041_21680</name>
</gene>
<evidence type="ECO:0000313" key="2">
    <source>
        <dbReference type="EMBL" id="BCS86275.1"/>
    </source>
</evidence>
<feature type="signal peptide" evidence="1">
    <location>
        <begin position="1"/>
        <end position="21"/>
    </location>
</feature>
<protein>
    <recommendedName>
        <fullName evidence="4">Lipoprotein</fullName>
    </recommendedName>
</protein>
<evidence type="ECO:0000256" key="1">
    <source>
        <dbReference type="SAM" id="SignalP"/>
    </source>
</evidence>
<reference evidence="2 3" key="1">
    <citation type="journal article" date="2022" name="Int. J. Syst. Evol. Microbiol.">
        <title>Prevotella herbatica sp. nov., a plant polysaccharide-decomposing anaerobic bacterium isolated from a methanogenic reactor.</title>
        <authorList>
            <person name="Uek A."/>
            <person name="Tonouchi A."/>
            <person name="Kaku N."/>
            <person name="Ueki K."/>
        </authorList>
    </citation>
    <scope>NUCLEOTIDE SEQUENCE [LARGE SCALE GENOMIC DNA]</scope>
    <source>
        <strain evidence="2 3">WR041</strain>
    </source>
</reference>
<proteinExistence type="predicted"/>
<accession>A0ABM7P0H2</accession>
<dbReference type="RefSeq" id="WP_207153841.1">
    <property type="nucleotide sequence ID" value="NZ_AP024484.1"/>
</dbReference>
<feature type="chain" id="PRO_5046490090" description="Lipoprotein" evidence="1">
    <location>
        <begin position="22"/>
        <end position="155"/>
    </location>
</feature>
<keyword evidence="3" id="KW-1185">Reference proteome</keyword>
<name>A0ABM7P0H2_9BACT</name>
<evidence type="ECO:0008006" key="4">
    <source>
        <dbReference type="Google" id="ProtNLM"/>
    </source>
</evidence>